<dbReference type="RefSeq" id="WP_313792938.1">
    <property type="nucleotide sequence ID" value="NZ_CP102453.1"/>
</dbReference>
<protein>
    <recommendedName>
        <fullName evidence="4">Zn-finger containing protein</fullName>
    </recommendedName>
</protein>
<gene>
    <name evidence="2" type="ORF">NRE15_11070</name>
</gene>
<keyword evidence="1" id="KW-0472">Membrane</keyword>
<name>A0ABY5P3Y4_9LACT</name>
<feature type="transmembrane region" description="Helical" evidence="1">
    <location>
        <begin position="9"/>
        <end position="26"/>
    </location>
</feature>
<dbReference type="Proteomes" id="UP001315967">
    <property type="component" value="Chromosome"/>
</dbReference>
<evidence type="ECO:0000313" key="3">
    <source>
        <dbReference type="Proteomes" id="UP001315967"/>
    </source>
</evidence>
<keyword evidence="1" id="KW-1133">Transmembrane helix</keyword>
<evidence type="ECO:0000256" key="1">
    <source>
        <dbReference type="SAM" id="Phobius"/>
    </source>
</evidence>
<proteinExistence type="predicted"/>
<keyword evidence="3" id="KW-1185">Reference proteome</keyword>
<dbReference type="Gene3D" id="2.20.28.160">
    <property type="match status" value="1"/>
</dbReference>
<keyword evidence="1" id="KW-0812">Transmembrane</keyword>
<organism evidence="2 3">
    <name type="scientific">Fundicoccus culcitae</name>
    <dbReference type="NCBI Taxonomy" id="2969821"/>
    <lineage>
        <taxon>Bacteria</taxon>
        <taxon>Bacillati</taxon>
        <taxon>Bacillota</taxon>
        <taxon>Bacilli</taxon>
        <taxon>Lactobacillales</taxon>
        <taxon>Aerococcaceae</taxon>
        <taxon>Fundicoccus</taxon>
    </lineage>
</organism>
<evidence type="ECO:0008006" key="4">
    <source>
        <dbReference type="Google" id="ProtNLM"/>
    </source>
</evidence>
<reference evidence="2 3" key="1">
    <citation type="submission" date="2022-08" db="EMBL/GenBank/DDBJ databases">
        <title>Aerococcaceae sp. nov isolated from spoiled eye mask.</title>
        <authorList>
            <person name="Zhou G."/>
            <person name="Xie X.-B."/>
            <person name="Shi Q.-S."/>
            <person name="Wang Y.-S."/>
            <person name="Wen X."/>
            <person name="Peng H."/>
            <person name="Yang X.-J."/>
            <person name="Tao H.-B."/>
            <person name="Huang X.-M."/>
        </authorList>
    </citation>
    <scope>NUCLEOTIDE SEQUENCE [LARGE SCALE GENOMIC DNA]</scope>
    <source>
        <strain evidence="3">DM20194951</strain>
    </source>
</reference>
<accession>A0ABY5P3Y4</accession>
<sequence>MYGRYGADQLYIALAVIFIILQLFQLFAQNPLINIASLALIVWMFYRVFSKNITARQAENQRYLRLSKKVKTKTHLWFRKVKEIRTHRYRQCPECHTTLRLPRKRGSHTVRCPQCEHAFEVKITL</sequence>
<evidence type="ECO:0000313" key="2">
    <source>
        <dbReference type="EMBL" id="UUX33437.1"/>
    </source>
</evidence>
<feature type="transmembrane region" description="Helical" evidence="1">
    <location>
        <begin position="32"/>
        <end position="49"/>
    </location>
</feature>
<dbReference type="EMBL" id="CP102453">
    <property type="protein sequence ID" value="UUX33437.1"/>
    <property type="molecule type" value="Genomic_DNA"/>
</dbReference>